<feature type="region of interest" description="Disordered" evidence="1">
    <location>
        <begin position="93"/>
        <end position="114"/>
    </location>
</feature>
<comment type="caution">
    <text evidence="2">The sequence shown here is derived from an EMBL/GenBank/DDBJ whole genome shotgun (WGS) entry which is preliminary data.</text>
</comment>
<dbReference type="Proteomes" id="UP000192247">
    <property type="component" value="Unassembled WGS sequence"/>
</dbReference>
<reference evidence="2 3" key="1">
    <citation type="journal article" date="2017" name="Gigascience">
        <title>Draft genome of the honey bee ectoparasitic mite, Tropilaelaps mercedesae, is shaped by the parasitic life history.</title>
        <authorList>
            <person name="Dong X."/>
            <person name="Armstrong S.D."/>
            <person name="Xia D."/>
            <person name="Makepeace B.L."/>
            <person name="Darby A.C."/>
            <person name="Kadowaki T."/>
        </authorList>
    </citation>
    <scope>NUCLEOTIDE SEQUENCE [LARGE SCALE GENOMIC DNA]</scope>
    <source>
        <strain evidence="2">Wuxi-XJTLU</strain>
    </source>
</reference>
<organism evidence="2 3">
    <name type="scientific">Tropilaelaps mercedesae</name>
    <dbReference type="NCBI Taxonomy" id="418985"/>
    <lineage>
        <taxon>Eukaryota</taxon>
        <taxon>Metazoa</taxon>
        <taxon>Ecdysozoa</taxon>
        <taxon>Arthropoda</taxon>
        <taxon>Chelicerata</taxon>
        <taxon>Arachnida</taxon>
        <taxon>Acari</taxon>
        <taxon>Parasitiformes</taxon>
        <taxon>Mesostigmata</taxon>
        <taxon>Gamasina</taxon>
        <taxon>Dermanyssoidea</taxon>
        <taxon>Laelapidae</taxon>
        <taxon>Tropilaelaps</taxon>
    </lineage>
</organism>
<evidence type="ECO:0000256" key="1">
    <source>
        <dbReference type="SAM" id="MobiDB-lite"/>
    </source>
</evidence>
<feature type="compositionally biased region" description="Basic and acidic residues" evidence="1">
    <location>
        <begin position="97"/>
        <end position="106"/>
    </location>
</feature>
<proteinExistence type="predicted"/>
<accession>A0A1V9XUY7</accession>
<evidence type="ECO:0000313" key="3">
    <source>
        <dbReference type="Proteomes" id="UP000192247"/>
    </source>
</evidence>
<dbReference type="EMBL" id="MNPL01003794">
    <property type="protein sequence ID" value="OQR77243.1"/>
    <property type="molecule type" value="Genomic_DNA"/>
</dbReference>
<name>A0A1V9XUY7_9ACAR</name>
<protein>
    <submittedName>
        <fullName evidence="2">Uncharacterized protein</fullName>
    </submittedName>
</protein>
<dbReference type="InParanoid" id="A0A1V9XUY7"/>
<keyword evidence="3" id="KW-1185">Reference proteome</keyword>
<gene>
    <name evidence="2" type="ORF">BIW11_00467</name>
</gene>
<dbReference type="AlphaFoldDB" id="A0A1V9XUY7"/>
<sequence>MRAKDGFEMRCRHQALHRTHQDEKSHHLMKPVKTRMKMAQIPEVTKQVTAVKMEKVHPRLKKVEAALIGRRRRKLKVTKLTMKLAYTRAFADEPEDELRGTMEGPHRTNAGKIP</sequence>
<evidence type="ECO:0000313" key="2">
    <source>
        <dbReference type="EMBL" id="OQR77243.1"/>
    </source>
</evidence>